<dbReference type="Pfam" id="PF01826">
    <property type="entry name" value="TIL"/>
    <property type="match status" value="1"/>
</dbReference>
<reference evidence="3 4" key="2">
    <citation type="journal article" date="2019" name="G3 (Bethesda)">
        <title>Hybrid Assembly of the Genome of the Entomopathogenic Nematode Steinernema carpocapsae Identifies the X-Chromosome.</title>
        <authorList>
            <person name="Serra L."/>
            <person name="Macchietto M."/>
            <person name="Macias-Munoz A."/>
            <person name="McGill C.J."/>
            <person name="Rodriguez I.M."/>
            <person name="Rodriguez B."/>
            <person name="Murad R."/>
            <person name="Mortazavi A."/>
        </authorList>
    </citation>
    <scope>NUCLEOTIDE SEQUENCE [LARGE SCALE GENOMIC DNA]</scope>
    <source>
        <strain evidence="3 4">ALL</strain>
    </source>
</reference>
<proteinExistence type="predicted"/>
<gene>
    <name evidence="3" type="ORF">L596_021556</name>
</gene>
<protein>
    <recommendedName>
        <fullName evidence="2">TIL domain-containing protein</fullName>
    </recommendedName>
</protein>
<dbReference type="Gene3D" id="2.10.25.10">
    <property type="entry name" value="Laminin"/>
    <property type="match status" value="1"/>
</dbReference>
<comment type="caution">
    <text evidence="3">The sequence shown here is derived from an EMBL/GenBank/DDBJ whole genome shotgun (WGS) entry which is preliminary data.</text>
</comment>
<dbReference type="EMBL" id="AZBU02000007">
    <property type="protein sequence ID" value="TKR69388.1"/>
    <property type="molecule type" value="Genomic_DNA"/>
</dbReference>
<evidence type="ECO:0000313" key="3">
    <source>
        <dbReference type="EMBL" id="TKR69388.1"/>
    </source>
</evidence>
<evidence type="ECO:0000259" key="2">
    <source>
        <dbReference type="Pfam" id="PF01826"/>
    </source>
</evidence>
<name>A0A4U5MJ58_STECR</name>
<accession>A0A4U5MJ58</accession>
<organism evidence="3 4">
    <name type="scientific">Steinernema carpocapsae</name>
    <name type="common">Entomopathogenic nematode</name>
    <dbReference type="NCBI Taxonomy" id="34508"/>
    <lineage>
        <taxon>Eukaryota</taxon>
        <taxon>Metazoa</taxon>
        <taxon>Ecdysozoa</taxon>
        <taxon>Nematoda</taxon>
        <taxon>Chromadorea</taxon>
        <taxon>Rhabditida</taxon>
        <taxon>Tylenchina</taxon>
        <taxon>Panagrolaimomorpha</taxon>
        <taxon>Strongyloidoidea</taxon>
        <taxon>Steinernematidae</taxon>
        <taxon>Steinernema</taxon>
    </lineage>
</organism>
<sequence length="133" mass="14799">MTMVASRDLGACVENEVYDTYGSGCLTTCDYRRHVIKDWGASYTQKCFQGCFYESSFFLSLSSGKCIKPSECKCNLRQDVPVTHLSTILLSINISTYTSTYGLYFKLQNLKTLQSITKLGCKLQFSGVSCSGN</sequence>
<dbReference type="InterPro" id="IPR002919">
    <property type="entry name" value="TIL_dom"/>
</dbReference>
<dbReference type="SUPFAM" id="SSF57567">
    <property type="entry name" value="Serine protease inhibitors"/>
    <property type="match status" value="1"/>
</dbReference>
<keyword evidence="1" id="KW-0646">Protease inhibitor</keyword>
<dbReference type="Proteomes" id="UP000298663">
    <property type="component" value="Unassembled WGS sequence"/>
</dbReference>
<dbReference type="GO" id="GO:0004867">
    <property type="term" value="F:serine-type endopeptidase inhibitor activity"/>
    <property type="evidence" value="ECO:0007669"/>
    <property type="project" value="UniProtKB-KW"/>
</dbReference>
<keyword evidence="4" id="KW-1185">Reference proteome</keyword>
<reference evidence="3 4" key="1">
    <citation type="journal article" date="2015" name="Genome Biol.">
        <title>Comparative genomics of Steinernema reveals deeply conserved gene regulatory networks.</title>
        <authorList>
            <person name="Dillman A.R."/>
            <person name="Macchietto M."/>
            <person name="Porter C.F."/>
            <person name="Rogers A."/>
            <person name="Williams B."/>
            <person name="Antoshechkin I."/>
            <person name="Lee M.M."/>
            <person name="Goodwin Z."/>
            <person name="Lu X."/>
            <person name="Lewis E.E."/>
            <person name="Goodrich-Blair H."/>
            <person name="Stock S.P."/>
            <person name="Adams B.J."/>
            <person name="Sternberg P.W."/>
            <person name="Mortazavi A."/>
        </authorList>
    </citation>
    <scope>NUCLEOTIDE SEQUENCE [LARGE SCALE GENOMIC DNA]</scope>
    <source>
        <strain evidence="3 4">ALL</strain>
    </source>
</reference>
<dbReference type="OrthoDB" id="6781148at2759"/>
<evidence type="ECO:0000256" key="1">
    <source>
        <dbReference type="ARBA" id="ARBA00022900"/>
    </source>
</evidence>
<dbReference type="InterPro" id="IPR036084">
    <property type="entry name" value="Ser_inhib-like_sf"/>
</dbReference>
<evidence type="ECO:0000313" key="4">
    <source>
        <dbReference type="Proteomes" id="UP000298663"/>
    </source>
</evidence>
<feature type="domain" description="TIL" evidence="2">
    <location>
        <begin position="12"/>
        <end position="72"/>
    </location>
</feature>
<keyword evidence="1" id="KW-0722">Serine protease inhibitor</keyword>
<dbReference type="AlphaFoldDB" id="A0A4U5MJ58"/>